<name>A0A0E0R6Z6_ORYRU</name>
<dbReference type="AlphaFoldDB" id="A0A0E0R6Z6"/>
<organism evidence="2 3">
    <name type="scientific">Oryza rufipogon</name>
    <name type="common">Brownbeard rice</name>
    <name type="synonym">Asian wild rice</name>
    <dbReference type="NCBI Taxonomy" id="4529"/>
    <lineage>
        <taxon>Eukaryota</taxon>
        <taxon>Viridiplantae</taxon>
        <taxon>Streptophyta</taxon>
        <taxon>Embryophyta</taxon>
        <taxon>Tracheophyta</taxon>
        <taxon>Spermatophyta</taxon>
        <taxon>Magnoliopsida</taxon>
        <taxon>Liliopsida</taxon>
        <taxon>Poales</taxon>
        <taxon>Poaceae</taxon>
        <taxon>BOP clade</taxon>
        <taxon>Oryzoideae</taxon>
        <taxon>Oryzeae</taxon>
        <taxon>Oryzinae</taxon>
        <taxon>Oryza</taxon>
    </lineage>
</organism>
<sequence>MTTMGCAVLPRRSGDDNNDSKPSGGGSGEPGPRRDGSAYVGLWCSRVSTTMVAAARTDLGAVELHPYWALVVIASAIHVQYELDTLKNSLFPAKWFSIKVNAISGDDNNDSKPLGGGSSEPGPRRDGSAYVDLWCSRVSTTMVAAARTDLVTMAILYANIYTEQSRLVETSVVIKASKPPVSTILCYNFSIIYSHFIPSKYHCCSSSFLPPAQTTRH</sequence>
<accession>A0A0E0R6Z6</accession>
<evidence type="ECO:0000313" key="3">
    <source>
        <dbReference type="Proteomes" id="UP000008022"/>
    </source>
</evidence>
<reference evidence="3" key="1">
    <citation type="submission" date="2013-06" db="EMBL/GenBank/DDBJ databases">
        <authorList>
            <person name="Zhao Q."/>
        </authorList>
    </citation>
    <scope>NUCLEOTIDE SEQUENCE</scope>
    <source>
        <strain evidence="3">cv. W1943</strain>
    </source>
</reference>
<evidence type="ECO:0000256" key="1">
    <source>
        <dbReference type="SAM" id="MobiDB-lite"/>
    </source>
</evidence>
<dbReference type="Proteomes" id="UP000008022">
    <property type="component" value="Unassembled WGS sequence"/>
</dbReference>
<feature type="region of interest" description="Disordered" evidence="1">
    <location>
        <begin position="1"/>
        <end position="34"/>
    </location>
</feature>
<dbReference type="Gramene" id="ORUFI11G10210.1">
    <property type="protein sequence ID" value="ORUFI11G10210.1"/>
    <property type="gene ID" value="ORUFI11G10210"/>
</dbReference>
<dbReference type="HOGENOM" id="CLU_1274044_0_0_1"/>
<keyword evidence="3" id="KW-1185">Reference proteome</keyword>
<reference evidence="2" key="2">
    <citation type="submission" date="2015-06" db="UniProtKB">
        <authorList>
            <consortium name="EnsemblPlants"/>
        </authorList>
    </citation>
    <scope>IDENTIFICATION</scope>
</reference>
<protein>
    <submittedName>
        <fullName evidence="2">Uncharacterized protein</fullName>
    </submittedName>
</protein>
<proteinExistence type="predicted"/>
<dbReference type="EnsemblPlants" id="ORUFI11G10210.1">
    <property type="protein sequence ID" value="ORUFI11G10210.1"/>
    <property type="gene ID" value="ORUFI11G10210"/>
</dbReference>
<evidence type="ECO:0000313" key="2">
    <source>
        <dbReference type="EnsemblPlants" id="ORUFI11G10210.1"/>
    </source>
</evidence>